<feature type="region of interest" description="Disordered" evidence="1">
    <location>
        <begin position="43"/>
        <end position="78"/>
    </location>
</feature>
<gene>
    <name evidence="2" type="ORF">ALQ37_02741</name>
</gene>
<dbReference type="InterPro" id="IPR012340">
    <property type="entry name" value="NA-bd_OB-fold"/>
</dbReference>
<dbReference type="EMBL" id="RBPX01000224">
    <property type="protein sequence ID" value="RMO63411.1"/>
    <property type="molecule type" value="Genomic_DNA"/>
</dbReference>
<dbReference type="GO" id="GO:0003677">
    <property type="term" value="F:DNA binding"/>
    <property type="evidence" value="ECO:0007669"/>
    <property type="project" value="UniProtKB-KW"/>
</dbReference>
<name>A0A0Q0DLC2_PSEAP</name>
<dbReference type="Proteomes" id="UP000274541">
    <property type="component" value="Unassembled WGS sequence"/>
</dbReference>
<evidence type="ECO:0000313" key="2">
    <source>
        <dbReference type="EMBL" id="RMO63411.1"/>
    </source>
</evidence>
<dbReference type="SUPFAM" id="SSF50249">
    <property type="entry name" value="Nucleic acid-binding proteins"/>
    <property type="match status" value="1"/>
</dbReference>
<feature type="compositionally biased region" description="Polar residues" evidence="1">
    <location>
        <begin position="44"/>
        <end position="67"/>
    </location>
</feature>
<evidence type="ECO:0000256" key="1">
    <source>
        <dbReference type="SAM" id="MobiDB-lite"/>
    </source>
</evidence>
<dbReference type="AlphaFoldDB" id="A0A0Q0DLC2"/>
<keyword evidence="2" id="KW-0238">DNA-binding</keyword>
<dbReference type="Gene3D" id="2.40.50.140">
    <property type="entry name" value="Nucleic acid-binding proteins"/>
    <property type="match status" value="1"/>
</dbReference>
<comment type="caution">
    <text evidence="2">The sequence shown here is derived from an EMBL/GenBank/DDBJ whole genome shotgun (WGS) entry which is preliminary data.</text>
</comment>
<accession>A0A0Q0DLC2</accession>
<evidence type="ECO:0000313" key="3">
    <source>
        <dbReference type="Proteomes" id="UP000274541"/>
    </source>
</evidence>
<protein>
    <submittedName>
        <fullName evidence="2">Single-stranded DNA-binding protein</fullName>
    </submittedName>
</protein>
<sequence length="78" mass="8798">MRVMIQGRAIIDNWTKDGKEFSALKVQASRVAILPHRVEAVQLAPSQSYNQPQSEQQHTDRNSTQNDAAPHFDDDIPV</sequence>
<reference evidence="2 3" key="1">
    <citation type="submission" date="2018-08" db="EMBL/GenBank/DDBJ databases">
        <title>Recombination of ecologically and evolutionarily significant loci maintains genetic cohesion in the Pseudomonas syringae species complex.</title>
        <authorList>
            <person name="Dillon M."/>
            <person name="Thakur S."/>
            <person name="Almeida R.N.D."/>
            <person name="Weir B.S."/>
            <person name="Guttman D.S."/>
        </authorList>
    </citation>
    <scope>NUCLEOTIDE SEQUENCE [LARGE SCALE GENOMIC DNA]</scope>
    <source>
        <strain evidence="2 3">ICMP 4388</strain>
    </source>
</reference>
<organism evidence="2 3">
    <name type="scientific">Pseudomonas syringae pv. aptata</name>
    <dbReference type="NCBI Taxonomy" id="83167"/>
    <lineage>
        <taxon>Bacteria</taxon>
        <taxon>Pseudomonadati</taxon>
        <taxon>Pseudomonadota</taxon>
        <taxon>Gammaproteobacteria</taxon>
        <taxon>Pseudomonadales</taxon>
        <taxon>Pseudomonadaceae</taxon>
        <taxon>Pseudomonas</taxon>
        <taxon>Pseudomonas syringae</taxon>
    </lineage>
</organism>
<proteinExistence type="predicted"/>